<dbReference type="PANTHER" id="PTHR48022:SF36">
    <property type="entry name" value="LACTOSE PERMEASE, PUTATIVE (AFU_ORTHOLOGUE AFUA_1G17310)-RELATED"/>
    <property type="match status" value="1"/>
</dbReference>
<feature type="transmembrane region" description="Helical" evidence="7">
    <location>
        <begin position="629"/>
        <end position="647"/>
    </location>
</feature>
<dbReference type="Gene3D" id="1.20.1250.20">
    <property type="entry name" value="MFS general substrate transporter like domains"/>
    <property type="match status" value="2"/>
</dbReference>
<keyword evidence="10" id="KW-1185">Reference proteome</keyword>
<evidence type="ECO:0000256" key="6">
    <source>
        <dbReference type="ARBA" id="ARBA00023136"/>
    </source>
</evidence>
<evidence type="ECO:0000256" key="3">
    <source>
        <dbReference type="ARBA" id="ARBA00022448"/>
    </source>
</evidence>
<dbReference type="InterPro" id="IPR036259">
    <property type="entry name" value="MFS_trans_sf"/>
</dbReference>
<feature type="transmembrane region" description="Helical" evidence="7">
    <location>
        <begin position="394"/>
        <end position="416"/>
    </location>
</feature>
<dbReference type="OrthoDB" id="6133115at2759"/>
<keyword evidence="5 7" id="KW-1133">Transmembrane helix</keyword>
<feature type="domain" description="Major facilitator superfamily (MFS) profile" evidence="8">
    <location>
        <begin position="78"/>
        <end position="532"/>
    </location>
</feature>
<feature type="transmembrane region" description="Helical" evidence="7">
    <location>
        <begin position="958"/>
        <end position="975"/>
    </location>
</feature>
<feature type="domain" description="Major facilitator superfamily (MFS) profile" evidence="8">
    <location>
        <begin position="566"/>
        <end position="1047"/>
    </location>
</feature>
<feature type="transmembrane region" description="Helical" evidence="7">
    <location>
        <begin position="362"/>
        <end position="382"/>
    </location>
</feature>
<dbReference type="Pfam" id="PF00083">
    <property type="entry name" value="Sugar_tr"/>
    <property type="match status" value="3"/>
</dbReference>
<feature type="transmembrane region" description="Helical" evidence="7">
    <location>
        <begin position="856"/>
        <end position="878"/>
    </location>
</feature>
<feature type="transmembrane region" description="Helical" evidence="7">
    <location>
        <begin position="735"/>
        <end position="755"/>
    </location>
</feature>
<evidence type="ECO:0000259" key="8">
    <source>
        <dbReference type="PROSITE" id="PS50850"/>
    </source>
</evidence>
<evidence type="ECO:0000256" key="1">
    <source>
        <dbReference type="ARBA" id="ARBA00004141"/>
    </source>
</evidence>
<dbReference type="FunFam" id="1.20.1250.20:FF:000134">
    <property type="entry name" value="MFS sugar transporter protein"/>
    <property type="match status" value="1"/>
</dbReference>
<accession>A0A9Q5HU47</accession>
<feature type="transmembrane region" description="Helical" evidence="7">
    <location>
        <begin position="767"/>
        <end position="786"/>
    </location>
</feature>
<dbReference type="Proteomes" id="UP000757232">
    <property type="component" value="Unassembled WGS sequence"/>
</dbReference>
<reference evidence="9" key="1">
    <citation type="submission" date="2016-06" db="EMBL/GenBank/DDBJ databases">
        <title>Draft Genome sequence of the fungus Inonotus baumii.</title>
        <authorList>
            <person name="Zhu H."/>
            <person name="Lin W."/>
        </authorList>
    </citation>
    <scope>NUCLEOTIDE SEQUENCE</scope>
    <source>
        <strain evidence="9">821</strain>
    </source>
</reference>
<dbReference type="InterPro" id="IPR005828">
    <property type="entry name" value="MFS_sugar_transport-like"/>
</dbReference>
<name>A0A9Q5HU47_SANBA</name>
<dbReference type="EMBL" id="LNZH02000205">
    <property type="protein sequence ID" value="OCB86038.1"/>
    <property type="molecule type" value="Genomic_DNA"/>
</dbReference>
<feature type="transmembrane region" description="Helical" evidence="7">
    <location>
        <begin position="668"/>
        <end position="695"/>
    </location>
</feature>
<keyword evidence="3" id="KW-0813">Transport</keyword>
<dbReference type="FunFam" id="1.20.1250.20:FF:000217">
    <property type="entry name" value="MFS lactose permease, putative"/>
    <property type="match status" value="1"/>
</dbReference>
<feature type="transmembrane region" description="Helical" evidence="7">
    <location>
        <begin position="147"/>
        <end position="167"/>
    </location>
</feature>
<feature type="transmembrane region" description="Helical" evidence="7">
    <location>
        <begin position="237"/>
        <end position="258"/>
    </location>
</feature>
<dbReference type="AlphaFoldDB" id="A0A9Q5HU47"/>
<dbReference type="InterPro" id="IPR020846">
    <property type="entry name" value="MFS_dom"/>
</dbReference>
<gene>
    <name evidence="9" type="ORF">A7U60_g6936</name>
</gene>
<feature type="transmembrane region" description="Helical" evidence="7">
    <location>
        <begin position="995"/>
        <end position="1016"/>
    </location>
</feature>
<dbReference type="SUPFAM" id="SSF103473">
    <property type="entry name" value="MFS general substrate transporter"/>
    <property type="match status" value="2"/>
</dbReference>
<keyword evidence="4 7" id="KW-0812">Transmembrane</keyword>
<evidence type="ECO:0000256" key="4">
    <source>
        <dbReference type="ARBA" id="ARBA00022692"/>
    </source>
</evidence>
<comment type="caution">
    <text evidence="9">The sequence shown here is derived from an EMBL/GenBank/DDBJ whole genome shotgun (WGS) entry which is preliminary data.</text>
</comment>
<dbReference type="GO" id="GO:0016020">
    <property type="term" value="C:membrane"/>
    <property type="evidence" value="ECO:0007669"/>
    <property type="project" value="UniProtKB-SubCell"/>
</dbReference>
<feature type="transmembrane region" description="Helical" evidence="7">
    <location>
        <begin position="921"/>
        <end position="946"/>
    </location>
</feature>
<proteinExistence type="inferred from homology"/>
<feature type="transmembrane region" description="Helical" evidence="7">
    <location>
        <begin position="509"/>
        <end position="527"/>
    </location>
</feature>
<dbReference type="GO" id="GO:0005351">
    <property type="term" value="F:carbohydrate:proton symporter activity"/>
    <property type="evidence" value="ECO:0007669"/>
    <property type="project" value="TreeGrafter"/>
</dbReference>
<evidence type="ECO:0000313" key="9">
    <source>
        <dbReference type="EMBL" id="OCB86038.1"/>
    </source>
</evidence>
<feature type="transmembrane region" description="Helical" evidence="7">
    <location>
        <begin position="701"/>
        <end position="723"/>
    </location>
</feature>
<keyword evidence="6 7" id="KW-0472">Membrane</keyword>
<evidence type="ECO:0000313" key="10">
    <source>
        <dbReference type="Proteomes" id="UP000757232"/>
    </source>
</evidence>
<evidence type="ECO:0000256" key="5">
    <source>
        <dbReference type="ARBA" id="ARBA00022989"/>
    </source>
</evidence>
<comment type="subcellular location">
    <subcellularLocation>
        <location evidence="1">Membrane</location>
        <topology evidence="1">Multi-pass membrane protein</topology>
    </subcellularLocation>
</comment>
<feature type="transmembrane region" description="Helical" evidence="7">
    <location>
        <begin position="1022"/>
        <end position="1042"/>
    </location>
</feature>
<feature type="transmembrane region" description="Helical" evidence="7">
    <location>
        <begin position="73"/>
        <end position="91"/>
    </location>
</feature>
<protein>
    <submittedName>
        <fullName evidence="9">General substrate transporter</fullName>
    </submittedName>
</protein>
<dbReference type="InterPro" id="IPR050360">
    <property type="entry name" value="MFS_Sugar_Transporters"/>
</dbReference>
<comment type="similarity">
    <text evidence="2">Belongs to the major facilitator superfamily. Sugar transporter (TC 2.A.1.1) family.</text>
</comment>
<feature type="transmembrane region" description="Helical" evidence="7">
    <location>
        <begin position="173"/>
        <end position="193"/>
    </location>
</feature>
<feature type="transmembrane region" description="Helical" evidence="7">
    <location>
        <begin position="329"/>
        <end position="350"/>
    </location>
</feature>
<sequence length="1085" mass="120710">MSETKHSSSPFQAPHDKVEVEEHNEIHISGLELHHVDGCDKELKDVEVKEARNAEFAAAIAAGGTDPLSKAAFVIYACAAAAFMCSCGNGYDGSLMTAINGMPFYQNRFNQGQLDVSTGIIFSIYTIGQMAGSLFAGQICDRFGRRAGMFVGCLTIMFGSAIISSAMQRPQFIAGRFILGMGIAIATIAAPTYTVEIAPPQWRGRLTSLYNTGWNGGAIPAAAITLGTASLNSDWSWRIPLILQAFPATLVVFSVWFLPESPRWYYMHGQEKRAFDFLTKYHGNGNINNPIAQLQIREFKENIALNGSDKRWWDYGALVKNHNARWRMLMVFLMGFFGQMSGNGLGYFNLSIYEALGFDKKMQFNMNLIGTCCNALVAWTAVSLEDRMPRRRVLVWGTFLCSLMLAANTGFSAAWANYQSGHENLNVVLFNVVYGFTVRNGPKYLDAQELISPYDPTQYTPLQSLYPAECLETTTRAKGVAMKIFIISCTSFINLFCTPIAFGRIGWKYIIVFVFWDAFEAVIWYFFCVETVGFTLEELDQIFSAPNPVKASTQKKKIAVKKTGDVVIIAAMRSLLPQLLHDEPHAASPNPTDGFNENLQDAEIKEEQTVELVSQVSAGRTVALSKSAFVIYACTATAFMVACVDGYDSSLMRSINVMPFYQDRFSQGHLDVSTGIIFSIYSIGQMAAAIISSAMHRPQFIAGRFILGMGVTMATVASAAYIVEVAPPQWRGRLTSLYTTGYFAGSIPAAAITLGTSDLYSDWSWRIPLILQAFPATLVVLVVWSIPESPRWHFMHGKEEKAFDFLIKYHGNGNIQNPIVQLEIREFKANISLNGSDKRWWDFNALVNNHNARWRILMVFLMGLFSQMSGNGLGYFNLSIYQALGFDKKMQFNMNLIEGCCVALTAWISASLQDRLPRRRVLIWGTLACSLMLAANAAFSAAWATYQPGHENLNVGRAGAAFFFLFNSVYGFTYIPLQALYPTECLETTTRAKGVALQIFVFSCTSFINLFCTPIALGRIGWKYIIIFVLWDAFEAVIWYFCCVETVGFTLEELDEIFSAPNPVKTSIQKRKLAMKTRDVVTVGA</sequence>
<feature type="transmembrane region" description="Helical" evidence="7">
    <location>
        <begin position="116"/>
        <end position="135"/>
    </location>
</feature>
<organism evidence="9 10">
    <name type="scientific">Sanghuangporus baumii</name>
    <name type="common">Phellinus baumii</name>
    <dbReference type="NCBI Taxonomy" id="108892"/>
    <lineage>
        <taxon>Eukaryota</taxon>
        <taxon>Fungi</taxon>
        <taxon>Dikarya</taxon>
        <taxon>Basidiomycota</taxon>
        <taxon>Agaricomycotina</taxon>
        <taxon>Agaricomycetes</taxon>
        <taxon>Hymenochaetales</taxon>
        <taxon>Hymenochaetaceae</taxon>
        <taxon>Sanghuangporus</taxon>
    </lineage>
</organism>
<evidence type="ECO:0000256" key="7">
    <source>
        <dbReference type="SAM" id="Phobius"/>
    </source>
</evidence>
<feature type="transmembrane region" description="Helical" evidence="7">
    <location>
        <begin position="214"/>
        <end position="231"/>
    </location>
</feature>
<evidence type="ECO:0000256" key="2">
    <source>
        <dbReference type="ARBA" id="ARBA00010992"/>
    </source>
</evidence>
<dbReference type="PANTHER" id="PTHR48022">
    <property type="entry name" value="PLASTIDIC GLUCOSE TRANSPORTER 4"/>
    <property type="match status" value="1"/>
</dbReference>
<dbReference type="PROSITE" id="PS50850">
    <property type="entry name" value="MFS"/>
    <property type="match status" value="2"/>
</dbReference>
<feature type="transmembrane region" description="Helical" evidence="7">
    <location>
        <begin position="484"/>
        <end position="502"/>
    </location>
</feature>